<feature type="region of interest" description="Disordered" evidence="5">
    <location>
        <begin position="104"/>
        <end position="149"/>
    </location>
</feature>
<feature type="region of interest" description="Disordered" evidence="5">
    <location>
        <begin position="49"/>
        <end position="92"/>
    </location>
</feature>
<name>A0A1D1ZVI6_AUXPR</name>
<feature type="compositionally biased region" description="Acidic residues" evidence="5">
    <location>
        <begin position="1215"/>
        <end position="1236"/>
    </location>
</feature>
<evidence type="ECO:0000256" key="1">
    <source>
        <dbReference type="ARBA" id="ARBA00022741"/>
    </source>
</evidence>
<evidence type="ECO:0000313" key="7">
    <source>
        <dbReference type="EMBL" id="JAT70960.1"/>
    </source>
</evidence>
<dbReference type="PANTHER" id="PTHR14025">
    <property type="entry name" value="FANCONI ANEMIA GROUP M FANCM FAMILY MEMBER"/>
    <property type="match status" value="1"/>
</dbReference>
<dbReference type="InterPro" id="IPR011545">
    <property type="entry name" value="DEAD/DEAH_box_helicase_dom"/>
</dbReference>
<keyword evidence="3" id="KW-0347">Helicase</keyword>
<dbReference type="Gene3D" id="3.40.50.300">
    <property type="entry name" value="P-loop containing nucleotide triphosphate hydrolases"/>
    <property type="match status" value="2"/>
</dbReference>
<feature type="region of interest" description="Disordered" evidence="5">
    <location>
        <begin position="1019"/>
        <end position="1243"/>
    </location>
</feature>
<feature type="region of interest" description="Disordered" evidence="5">
    <location>
        <begin position="766"/>
        <end position="851"/>
    </location>
</feature>
<dbReference type="GO" id="GO:0043138">
    <property type="term" value="F:3'-5' DNA helicase activity"/>
    <property type="evidence" value="ECO:0007669"/>
    <property type="project" value="TreeGrafter"/>
</dbReference>
<dbReference type="GO" id="GO:0000400">
    <property type="term" value="F:four-way junction DNA binding"/>
    <property type="evidence" value="ECO:0007669"/>
    <property type="project" value="TreeGrafter"/>
</dbReference>
<dbReference type="PANTHER" id="PTHR14025:SF20">
    <property type="entry name" value="FANCONI ANEMIA GROUP M PROTEIN"/>
    <property type="match status" value="1"/>
</dbReference>
<dbReference type="GO" id="GO:0009378">
    <property type="term" value="F:four-way junction helicase activity"/>
    <property type="evidence" value="ECO:0007669"/>
    <property type="project" value="TreeGrafter"/>
</dbReference>
<evidence type="ECO:0000256" key="4">
    <source>
        <dbReference type="ARBA" id="ARBA00022840"/>
    </source>
</evidence>
<keyword evidence="1" id="KW-0547">Nucleotide-binding</keyword>
<feature type="region of interest" description="Disordered" evidence="5">
    <location>
        <begin position="614"/>
        <end position="636"/>
    </location>
</feature>
<evidence type="ECO:0000256" key="2">
    <source>
        <dbReference type="ARBA" id="ARBA00022801"/>
    </source>
</evidence>
<dbReference type="SUPFAM" id="SSF52540">
    <property type="entry name" value="P-loop containing nucleoside triphosphate hydrolases"/>
    <property type="match status" value="1"/>
</dbReference>
<feature type="compositionally biased region" description="Low complexity" evidence="5">
    <location>
        <begin position="805"/>
        <end position="816"/>
    </location>
</feature>
<organism evidence="7">
    <name type="scientific">Auxenochlorella protothecoides</name>
    <name type="common">Green microalga</name>
    <name type="synonym">Chlorella protothecoides</name>
    <dbReference type="NCBI Taxonomy" id="3075"/>
    <lineage>
        <taxon>Eukaryota</taxon>
        <taxon>Viridiplantae</taxon>
        <taxon>Chlorophyta</taxon>
        <taxon>core chlorophytes</taxon>
        <taxon>Trebouxiophyceae</taxon>
        <taxon>Chlorellales</taxon>
        <taxon>Chlorellaceae</taxon>
        <taxon>Auxenochlorella</taxon>
    </lineage>
</organism>
<feature type="region of interest" description="Disordered" evidence="5">
    <location>
        <begin position="914"/>
        <end position="976"/>
    </location>
</feature>
<dbReference type="Pfam" id="PF00270">
    <property type="entry name" value="DEAD"/>
    <property type="match status" value="1"/>
</dbReference>
<sequence>MPEHLGPSMKDEDDAWDFEALDQIEAQALASRRGLDSDMAALLEDAAACPSGFSPEGAARPSSFRQDSEDAASPMRALLMDQPPPSKPQASAPEHILCDTAHGVKSGHQTRSQHPAAPVSAPGLALGGERGPTDMDQGRREHGHEDTSLPVATPMASAAYDLTTDIDLSCVPTPVPMPDKPPSSCSIEAFSPELELGKELAGDGLGKMESNLQPPATRQDERGAGAYWVSPSLHPLLPCQKEAVLAAFQDNTLVAMPEGSGQASIAAVVMLNFLRWLPQGKVAFVAPARWQLKSQVEACQRVTGLDAACISDFSSASKQEARKEAWSQDHKRAFFCTPATLWSDVKRGVCAYDQLACLVVADAHAASARSDAVEVVRTLTRRRLRTRVLAFSSFLPCLPPAQVQEALTGLAIRRVCCRGERHPDLGALRVPMERVDRILTPGPEASRLLDALLRTLRPLIRQLANANLLAPGETAEGLTSSALDSIALPGSGPQPRATLRHAFLALRLREALEAWGPQAAQAVLLDALAADTSAHRLVASSRDFAQFKAELEVAARSGAACPKLAALQSLLEAQLQEHTSSRMLVCMSHRPSFAGLAADLSQAPGVRAGTWMPKAGASGKGAGSGSARSAAPSTGPAQAVREARAALAAFRSGTLNVLVLPPDCCHEEERESLAVADLVVALDGAATPHALLHLLGLRGRARPARFLRLLTAGGEAARARAADKGMARIEELLSTAAASFALPAPLPGPLPEGPPPMELQLALQVDTSGGCQESTEAGKAPKRRRATGAGSGKRGGTKSAGGAPGSAPDAGLPSAATLRGAGGADQGTHHEHMKRAAPPPAPTRPRPPAQPVDRATLAQASALLLPSALREADGAGPCLALPGCMDVLTGAGSGTSSRTRRLGLSRAVARAVGDRRGSGGVGARAAGEEPRGGFMGAPQSAAPTDPGPTTARIEGGSMADKENRPEAGAKPGSGDLLEKSASWASVSWQAESSWECTGLEPGPSPVASLCCNPVEVRGEGAGGERLPSQAQDTTPMALPGAGRRARRLLDSQTPPALGGICLSPDPTPRLASQDGCPAPGHALSRMSKGPPRQLAKRAQAGAGTAEARPGRSGGQLAPRPAPKPGRAPSRFIDDAAALSGSDSGDEDVSESQYVAEMASFIDDGGHTPGGLPAGPPPRIFGATPSPLGQFGRYLQQARGRRREVADTPGAHEGTQDEYDLEDSFLVDSDEEMEEEASYSSEHR</sequence>
<evidence type="ECO:0000256" key="5">
    <source>
        <dbReference type="SAM" id="MobiDB-lite"/>
    </source>
</evidence>
<dbReference type="GO" id="GO:0036297">
    <property type="term" value="P:interstrand cross-link repair"/>
    <property type="evidence" value="ECO:0007669"/>
    <property type="project" value="TreeGrafter"/>
</dbReference>
<dbReference type="EMBL" id="GDKF01007662">
    <property type="protein sequence ID" value="JAT70960.1"/>
    <property type="molecule type" value="Transcribed_RNA"/>
</dbReference>
<feature type="domain" description="Helicase ATP-binding" evidence="6">
    <location>
        <begin position="243"/>
        <end position="392"/>
    </location>
</feature>
<dbReference type="InterPro" id="IPR014001">
    <property type="entry name" value="Helicase_ATP-bd"/>
</dbReference>
<feature type="compositionally biased region" description="Polar residues" evidence="5">
    <location>
        <begin position="766"/>
        <end position="775"/>
    </location>
</feature>
<dbReference type="AlphaFoldDB" id="A0A1D1ZVI6"/>
<reference evidence="7" key="1">
    <citation type="submission" date="2015-08" db="EMBL/GenBank/DDBJ databases">
        <authorList>
            <person name="Babu N.S."/>
            <person name="Beckwith C.J."/>
            <person name="Beseler K.G."/>
            <person name="Brison A."/>
            <person name="Carone J.V."/>
            <person name="Caskin T.P."/>
            <person name="Diamond M."/>
            <person name="Durham M.E."/>
            <person name="Foxe J.M."/>
            <person name="Go M."/>
            <person name="Henderson B.A."/>
            <person name="Jones I.B."/>
            <person name="McGettigan J.A."/>
            <person name="Micheletti S.J."/>
            <person name="Nasrallah M.E."/>
            <person name="Ortiz D."/>
            <person name="Piller C.R."/>
            <person name="Privatt S.R."/>
            <person name="Schneider S.L."/>
            <person name="Sharp S."/>
            <person name="Smith T.C."/>
            <person name="Stanton J.D."/>
            <person name="Ullery H.E."/>
            <person name="Wilson R.J."/>
            <person name="Serrano M.G."/>
            <person name="Buck G."/>
            <person name="Lee V."/>
            <person name="Wang Y."/>
            <person name="Carvalho R."/>
            <person name="Voegtly L."/>
            <person name="Shi R."/>
            <person name="Duckworth R."/>
            <person name="Johnson A."/>
            <person name="Loviza R."/>
            <person name="Walstead R."/>
            <person name="Shah Z."/>
            <person name="Kiflezghi M."/>
            <person name="Wade K."/>
            <person name="Ball S.L."/>
            <person name="Bradley K.W."/>
            <person name="Asai D.J."/>
            <person name="Bowman C.A."/>
            <person name="Russell D.A."/>
            <person name="Pope W.H."/>
            <person name="Jacobs-Sera D."/>
            <person name="Hendrix R.W."/>
            <person name="Hatfull G.F."/>
        </authorList>
    </citation>
    <scope>NUCLEOTIDE SEQUENCE</scope>
</reference>
<feature type="compositionally biased region" description="Gly residues" evidence="5">
    <location>
        <begin position="789"/>
        <end position="804"/>
    </location>
</feature>
<dbReference type="GO" id="GO:0005524">
    <property type="term" value="F:ATP binding"/>
    <property type="evidence" value="ECO:0007669"/>
    <property type="project" value="UniProtKB-KW"/>
</dbReference>
<feature type="compositionally biased region" description="Pro residues" evidence="5">
    <location>
        <begin position="837"/>
        <end position="850"/>
    </location>
</feature>
<dbReference type="PROSITE" id="PS51192">
    <property type="entry name" value="HELICASE_ATP_BIND_1"/>
    <property type="match status" value="1"/>
</dbReference>
<protein>
    <recommendedName>
        <fullName evidence="6">Helicase ATP-binding domain-containing protein</fullName>
    </recommendedName>
</protein>
<dbReference type="GO" id="GO:0045003">
    <property type="term" value="P:double-strand break repair via synthesis-dependent strand annealing"/>
    <property type="evidence" value="ECO:0007669"/>
    <property type="project" value="TreeGrafter"/>
</dbReference>
<gene>
    <name evidence="7" type="ORF">g.70817</name>
</gene>
<accession>A0A1D1ZVI6</accession>
<proteinExistence type="predicted"/>
<dbReference type="GO" id="GO:0016787">
    <property type="term" value="F:hydrolase activity"/>
    <property type="evidence" value="ECO:0007669"/>
    <property type="project" value="UniProtKB-KW"/>
</dbReference>
<evidence type="ECO:0000256" key="3">
    <source>
        <dbReference type="ARBA" id="ARBA00022806"/>
    </source>
</evidence>
<keyword evidence="2" id="KW-0378">Hydrolase</keyword>
<dbReference type="InterPro" id="IPR027417">
    <property type="entry name" value="P-loop_NTPase"/>
</dbReference>
<evidence type="ECO:0000259" key="6">
    <source>
        <dbReference type="PROSITE" id="PS51192"/>
    </source>
</evidence>
<keyword evidence="4" id="KW-0067">ATP-binding</keyword>
<feature type="compositionally biased region" description="Basic and acidic residues" evidence="5">
    <location>
        <begin position="131"/>
        <end position="147"/>
    </location>
</feature>
<feature type="compositionally biased region" description="Low complexity" evidence="5">
    <location>
        <begin position="625"/>
        <end position="636"/>
    </location>
</feature>